<feature type="region of interest" description="Disordered" evidence="1">
    <location>
        <begin position="481"/>
        <end position="545"/>
    </location>
</feature>
<gene>
    <name evidence="2" type="ORF">PLEOSDRAFT_165598</name>
</gene>
<dbReference type="HOGENOM" id="CLU_296672_0_0_1"/>
<dbReference type="OrthoDB" id="3107628at2759"/>
<feature type="compositionally biased region" description="Polar residues" evidence="1">
    <location>
        <begin position="925"/>
        <end position="934"/>
    </location>
</feature>
<accession>A0A067NWZ7</accession>
<name>A0A067NWZ7_PLEO1</name>
<sequence>MASTGPTHPQHTPSRFPLPRLSLLAHAKSKSKKREVREWREMRGSRENHTDSTAKADEDEDGDEEGDAGFGFLSGIDLRAQMATWERLKKGDIAKRASRGSAGRGRGRTRGRGRGIGRGGHGRSQEGGRRRRRSLGCQSEGGVRSEGGDGKRSGGGDVEEEEEVPGHELPPHTPLKVKLKEGSRAKPLPRQRGREEGRQQAVERVERAERQCMPLPWRAVVLGDMVLGCASLEKRSCAPARSDVCSYSRSAHGSKGLARRGRDDVSSSGEEVEEEEEMDVPQTLKLKIGPPRGVRKERKKREEDRLPHPATPPASASNGSTAEPVVQQEAHQEAGAQTQMQIVGKEEGDTGEGDDRHLGVLGVGEGMDINIDGEPGEEGYEQFEQFGEEFEEFRDLDVDFDSLNLAYPDDETPSPIPPVPPLHAPATTNADTNWAGRGGETLNAGCNTDILMAFEHAGEELENGDDEGEEDLLMDLAYPEPLPLLQPHTPSCSLPSSSSTPTPTPDPDPTSPSPAKRKRKGKGNGWIKHKHPTGPRLQSACAESTAENMSYEEWCRSVMARVSTSQRRCRSDQGQGRRTEGGAGGWDGWDSAGARNGGGDALQGTGDVERKDGAECRPGGKESSVEAEGGGAAGVEGPRAGDHQKSAGAFKIRIKIPSGLSLKSLLPPLSSPQPNAEFPPFSSPSTTVSSAEVPALVQAWRYQHVRKYGGGGGGCEEMGGEVLGMDEDKEEGMRAPEAPRQTISTWNSNLNGQFTPHLRPLRTARRFQTVEKLLERLDEQLKVLLHARNLWVEWRMWMKGGEWVGPGAGSGVDMDKQTESTPTLDPSEGEIPILGEGGKRTNGEMHSTQCYAAAQAMDVDPPEPPRVCEDMGMGGEVRHLGEPLRIPAPLNCSPRHSLDIPENSSLSSPITFSPLPGQPLAPTEPETSPDTVLTGTQSPALECLNLSHTYTLASAFTFDGAFSVVAPFCNANVKHGLKIAGVCARIWCVKEMVETVIGVKFDDGSKGGNGEEMENQG</sequence>
<feature type="compositionally biased region" description="Acidic residues" evidence="1">
    <location>
        <begin position="57"/>
        <end position="67"/>
    </location>
</feature>
<evidence type="ECO:0000256" key="1">
    <source>
        <dbReference type="SAM" id="MobiDB-lite"/>
    </source>
</evidence>
<feature type="region of interest" description="Disordered" evidence="1">
    <location>
        <begin position="667"/>
        <end position="688"/>
    </location>
</feature>
<evidence type="ECO:0000313" key="3">
    <source>
        <dbReference type="Proteomes" id="UP000027073"/>
    </source>
</evidence>
<evidence type="ECO:0000313" key="2">
    <source>
        <dbReference type="EMBL" id="KDQ32414.1"/>
    </source>
</evidence>
<feature type="compositionally biased region" description="Acidic residues" evidence="1">
    <location>
        <begin position="270"/>
        <end position="279"/>
    </location>
</feature>
<dbReference type="VEuPathDB" id="FungiDB:PLEOSDRAFT_165598"/>
<feature type="region of interest" description="Disordered" evidence="1">
    <location>
        <begin position="812"/>
        <end position="831"/>
    </location>
</feature>
<reference evidence="3" key="1">
    <citation type="journal article" date="2014" name="Proc. Natl. Acad. Sci. U.S.A.">
        <title>Extensive sampling of basidiomycete genomes demonstrates inadequacy of the white-rot/brown-rot paradigm for wood decay fungi.</title>
        <authorList>
            <person name="Riley R."/>
            <person name="Salamov A.A."/>
            <person name="Brown D.W."/>
            <person name="Nagy L.G."/>
            <person name="Floudas D."/>
            <person name="Held B.W."/>
            <person name="Levasseur A."/>
            <person name="Lombard V."/>
            <person name="Morin E."/>
            <person name="Otillar R."/>
            <person name="Lindquist E.A."/>
            <person name="Sun H."/>
            <person name="LaButti K.M."/>
            <person name="Schmutz J."/>
            <person name="Jabbour D."/>
            <person name="Luo H."/>
            <person name="Baker S.E."/>
            <person name="Pisabarro A.G."/>
            <person name="Walton J.D."/>
            <person name="Blanchette R.A."/>
            <person name="Henrissat B."/>
            <person name="Martin F."/>
            <person name="Cullen D."/>
            <person name="Hibbett D.S."/>
            <person name="Grigoriev I.V."/>
        </authorList>
    </citation>
    <scope>NUCLEOTIDE SEQUENCE [LARGE SCALE GENOMIC DNA]</scope>
    <source>
        <strain evidence="3">PC15</strain>
    </source>
</reference>
<feature type="compositionally biased region" description="Basic and acidic residues" evidence="1">
    <location>
        <begin position="35"/>
        <end position="56"/>
    </location>
</feature>
<feature type="compositionally biased region" description="Low complexity" evidence="1">
    <location>
        <begin position="13"/>
        <end position="26"/>
    </location>
</feature>
<proteinExistence type="predicted"/>
<dbReference type="Proteomes" id="UP000027073">
    <property type="component" value="Unassembled WGS sequence"/>
</dbReference>
<protein>
    <submittedName>
        <fullName evidence="2">Uncharacterized protein</fullName>
    </submittedName>
</protein>
<feature type="compositionally biased region" description="Basic residues" evidence="1">
    <location>
        <begin position="105"/>
        <end position="115"/>
    </location>
</feature>
<dbReference type="EMBL" id="KL198005">
    <property type="protein sequence ID" value="KDQ32414.1"/>
    <property type="molecule type" value="Genomic_DNA"/>
</dbReference>
<feature type="compositionally biased region" description="Basic residues" evidence="1">
    <location>
        <begin position="515"/>
        <end position="533"/>
    </location>
</feature>
<feature type="region of interest" description="Disordered" evidence="1">
    <location>
        <begin position="236"/>
        <end position="339"/>
    </location>
</feature>
<feature type="region of interest" description="Disordered" evidence="1">
    <location>
        <begin position="895"/>
        <end position="934"/>
    </location>
</feature>
<feature type="region of interest" description="Disordered" evidence="1">
    <location>
        <begin position="562"/>
        <end position="645"/>
    </location>
</feature>
<dbReference type="InParanoid" id="A0A067NWZ7"/>
<dbReference type="AlphaFoldDB" id="A0A067NWZ7"/>
<feature type="compositionally biased region" description="Pro residues" evidence="1">
    <location>
        <begin position="502"/>
        <end position="512"/>
    </location>
</feature>
<feature type="region of interest" description="Disordered" evidence="1">
    <location>
        <begin position="87"/>
        <end position="209"/>
    </location>
</feature>
<feature type="region of interest" description="Disordered" evidence="1">
    <location>
        <begin position="1"/>
        <end position="71"/>
    </location>
</feature>
<feature type="compositionally biased region" description="Low complexity" evidence="1">
    <location>
        <begin position="487"/>
        <end position="501"/>
    </location>
</feature>
<feature type="compositionally biased region" description="Polar residues" evidence="1">
    <location>
        <begin position="902"/>
        <end position="911"/>
    </location>
</feature>
<organism evidence="2 3">
    <name type="scientific">Pleurotus ostreatus (strain PC15)</name>
    <name type="common">Oyster mushroom</name>
    <dbReference type="NCBI Taxonomy" id="1137138"/>
    <lineage>
        <taxon>Eukaryota</taxon>
        <taxon>Fungi</taxon>
        <taxon>Dikarya</taxon>
        <taxon>Basidiomycota</taxon>
        <taxon>Agaricomycotina</taxon>
        <taxon>Agaricomycetes</taxon>
        <taxon>Agaricomycetidae</taxon>
        <taxon>Agaricales</taxon>
        <taxon>Pleurotineae</taxon>
        <taxon>Pleurotaceae</taxon>
        <taxon>Pleurotus</taxon>
    </lineage>
</organism>
<feature type="compositionally biased region" description="Basic and acidic residues" evidence="1">
    <location>
        <begin position="569"/>
        <end position="580"/>
    </location>
</feature>
<feature type="compositionally biased region" description="Basic and acidic residues" evidence="1">
    <location>
        <begin position="192"/>
        <end position="209"/>
    </location>
</feature>
<feature type="compositionally biased region" description="Basic and acidic residues" evidence="1">
    <location>
        <begin position="607"/>
        <end position="624"/>
    </location>
</feature>
<feature type="compositionally biased region" description="Polar residues" evidence="1">
    <location>
        <begin position="1"/>
        <end position="12"/>
    </location>
</feature>